<dbReference type="Gramene" id="TraesRN3D0101252700.1">
    <property type="protein sequence ID" value="TraesRN3D0101252700.1"/>
    <property type="gene ID" value="TraesRN3D0101252700"/>
</dbReference>
<proteinExistence type="predicted"/>
<dbReference type="AlphaFoldDB" id="A0A3B6H4J2"/>
<keyword evidence="2" id="KW-1185">Reference proteome</keyword>
<reference evidence="1" key="2">
    <citation type="submission" date="2018-10" db="UniProtKB">
        <authorList>
            <consortium name="EnsemblPlants"/>
        </authorList>
    </citation>
    <scope>IDENTIFICATION</scope>
</reference>
<dbReference type="Gramene" id="TraesLDM3D03G02002770.1">
    <property type="protein sequence ID" value="TraesLDM3D03G02002770.1.CDS1"/>
    <property type="gene ID" value="TraesLDM3D03G02002770"/>
</dbReference>
<evidence type="ECO:0000313" key="2">
    <source>
        <dbReference type="Proteomes" id="UP000019116"/>
    </source>
</evidence>
<reference evidence="1" key="1">
    <citation type="submission" date="2018-08" db="EMBL/GenBank/DDBJ databases">
        <authorList>
            <person name="Rossello M."/>
        </authorList>
    </citation>
    <scope>NUCLEOTIDE SEQUENCE [LARGE SCALE GENOMIC DNA]</scope>
    <source>
        <strain evidence="1">cv. Chinese Spring</strain>
    </source>
</reference>
<organism evidence="1">
    <name type="scientific">Triticum aestivum</name>
    <name type="common">Wheat</name>
    <dbReference type="NCBI Taxonomy" id="4565"/>
    <lineage>
        <taxon>Eukaryota</taxon>
        <taxon>Viridiplantae</taxon>
        <taxon>Streptophyta</taxon>
        <taxon>Embryophyta</taxon>
        <taxon>Tracheophyta</taxon>
        <taxon>Spermatophyta</taxon>
        <taxon>Magnoliopsida</taxon>
        <taxon>Liliopsida</taxon>
        <taxon>Poales</taxon>
        <taxon>Poaceae</taxon>
        <taxon>BOP clade</taxon>
        <taxon>Pooideae</taxon>
        <taxon>Triticodae</taxon>
        <taxon>Triticeae</taxon>
        <taxon>Triticinae</taxon>
        <taxon>Triticum</taxon>
    </lineage>
</organism>
<dbReference type="EnsemblPlants" id="TraesCS3D02G544600.1">
    <property type="protein sequence ID" value="TraesCS3D02G544600.1.cds1"/>
    <property type="gene ID" value="TraesCS3D02G544600"/>
</dbReference>
<name>A0A3B6H4J2_WHEAT</name>
<protein>
    <submittedName>
        <fullName evidence="1">Uncharacterized protein</fullName>
    </submittedName>
</protein>
<dbReference type="Gramene" id="TraesMAC3D03G01998130.1">
    <property type="protein sequence ID" value="TraesMAC3D03G01998130.1.CDS1"/>
    <property type="gene ID" value="TraesMAC3D03G01998130"/>
</dbReference>
<dbReference type="OrthoDB" id="720349at2759"/>
<evidence type="ECO:0000313" key="1">
    <source>
        <dbReference type="EnsemblPlants" id="TraesCS3D02G544600.1.cds1"/>
    </source>
</evidence>
<dbReference type="Gramene" id="TraesCS3D03G1198300.1">
    <property type="protein sequence ID" value="TraesCS3D03G1198300.1.CDS1"/>
    <property type="gene ID" value="TraesCS3D03G1198300"/>
</dbReference>
<dbReference type="Gramene" id="TraesJUL3D03G02022570.1">
    <property type="protein sequence ID" value="TraesJUL3D03G02022570.1.CDS1"/>
    <property type="gene ID" value="TraesJUL3D03G02022570"/>
</dbReference>
<sequence length="114" mass="12224">MDLLKKAVDKMTLIPTVQDGMGLEDRIQSNKGKNKELTAMCAPPSGCASDTEGSAIGNFVGLKRLQNENVRQFDQPTAGTSLHMMIAVQIAKSTKRQQMHKLPTGAVQASALAL</sequence>
<accession>A0A3B6H4J2</accession>
<dbReference type="Proteomes" id="UP000019116">
    <property type="component" value="Chromosome 3D"/>
</dbReference>
<dbReference type="Gramene" id="TraesCS3D02G544600.1">
    <property type="protein sequence ID" value="TraesCS3D02G544600.1.cds1"/>
    <property type="gene ID" value="TraesCS3D02G544600"/>
</dbReference>